<dbReference type="SUPFAM" id="SSF47413">
    <property type="entry name" value="lambda repressor-like DNA-binding domains"/>
    <property type="match status" value="1"/>
</dbReference>
<dbReference type="Gene3D" id="1.10.260.40">
    <property type="entry name" value="lambda repressor-like DNA-binding domains"/>
    <property type="match status" value="1"/>
</dbReference>
<comment type="caution">
    <text evidence="2">The sequence shown here is derived from an EMBL/GenBank/DDBJ whole genome shotgun (WGS) entry which is preliminary data.</text>
</comment>
<dbReference type="InterPro" id="IPR001387">
    <property type="entry name" value="Cro/C1-type_HTH"/>
</dbReference>
<dbReference type="SMART" id="SM00530">
    <property type="entry name" value="HTH_XRE"/>
    <property type="match status" value="1"/>
</dbReference>
<sequence>MVAFPYKKRVEALIRETRQLGNVIRRVRRLKGWSQSDLGERSGLRQATISGIETGKAAKLEPVLSILAALDLELFIAPRSTSQPKEIEYLF</sequence>
<dbReference type="Proteomes" id="UP001476282">
    <property type="component" value="Unassembled WGS sequence"/>
</dbReference>
<dbReference type="Pfam" id="PF01381">
    <property type="entry name" value="HTH_3"/>
    <property type="match status" value="1"/>
</dbReference>
<dbReference type="CDD" id="cd00093">
    <property type="entry name" value="HTH_XRE"/>
    <property type="match status" value="1"/>
</dbReference>
<protein>
    <recommendedName>
        <fullName evidence="1">HTH cro/C1-type domain-containing protein</fullName>
    </recommendedName>
</protein>
<evidence type="ECO:0000313" key="3">
    <source>
        <dbReference type="Proteomes" id="UP001476282"/>
    </source>
</evidence>
<proteinExistence type="predicted"/>
<name>A0ABP9USF5_9BACT</name>
<reference evidence="2 3" key="1">
    <citation type="submission" date="2024-02" db="EMBL/GenBank/DDBJ databases">
        <title>Haloferula sargassicola NBRC 104335.</title>
        <authorList>
            <person name="Ichikawa N."/>
            <person name="Katano-Makiyama Y."/>
            <person name="Hidaka K."/>
        </authorList>
    </citation>
    <scope>NUCLEOTIDE SEQUENCE [LARGE SCALE GENOMIC DNA]</scope>
    <source>
        <strain evidence="2 3">NBRC 104335</strain>
    </source>
</reference>
<evidence type="ECO:0000259" key="1">
    <source>
        <dbReference type="PROSITE" id="PS50943"/>
    </source>
</evidence>
<accession>A0ABP9USF5</accession>
<dbReference type="RefSeq" id="WP_353566892.1">
    <property type="nucleotide sequence ID" value="NZ_BAABRI010000009.1"/>
</dbReference>
<dbReference type="EMBL" id="BAABRI010000009">
    <property type="protein sequence ID" value="GAA5482763.1"/>
    <property type="molecule type" value="Genomic_DNA"/>
</dbReference>
<feature type="domain" description="HTH cro/C1-type" evidence="1">
    <location>
        <begin position="24"/>
        <end position="74"/>
    </location>
</feature>
<evidence type="ECO:0000313" key="2">
    <source>
        <dbReference type="EMBL" id="GAA5482763.1"/>
    </source>
</evidence>
<keyword evidence="3" id="KW-1185">Reference proteome</keyword>
<gene>
    <name evidence="2" type="ORF">Hsar01_01987</name>
</gene>
<organism evidence="2 3">
    <name type="scientific">Haloferula sargassicola</name>
    <dbReference type="NCBI Taxonomy" id="490096"/>
    <lineage>
        <taxon>Bacteria</taxon>
        <taxon>Pseudomonadati</taxon>
        <taxon>Verrucomicrobiota</taxon>
        <taxon>Verrucomicrobiia</taxon>
        <taxon>Verrucomicrobiales</taxon>
        <taxon>Verrucomicrobiaceae</taxon>
        <taxon>Haloferula</taxon>
    </lineage>
</organism>
<dbReference type="InterPro" id="IPR010982">
    <property type="entry name" value="Lambda_DNA-bd_dom_sf"/>
</dbReference>
<dbReference type="PROSITE" id="PS50943">
    <property type="entry name" value="HTH_CROC1"/>
    <property type="match status" value="1"/>
</dbReference>